<evidence type="ECO:0000256" key="1">
    <source>
        <dbReference type="ARBA" id="ARBA00022801"/>
    </source>
</evidence>
<dbReference type="PRINTS" id="PR00862">
    <property type="entry name" value="PROLIGOPTASE"/>
</dbReference>
<dbReference type="SUPFAM" id="SSF82171">
    <property type="entry name" value="DPP6 N-terminal domain-like"/>
    <property type="match status" value="1"/>
</dbReference>
<protein>
    <submittedName>
        <fullName evidence="3">Alpha/beta hydrolase family protein</fullName>
        <ecNumber evidence="3">3.4.-.-</ecNumber>
    </submittedName>
</protein>
<sequence>MTTRILQHHSVAQKNILFLYGIVFLLVNTLCLARAENDSDLLTRLVRNPLIGAVTLSSDGHFLAALARQHDGDSKIAVWSVNAGFEAADVLPYVRADVGWMGWVGGGRLLLSLSENGLVIYDAHIGRLRPLIDSDGPRPDELPPILISDMPDDPVHVLLQWEDPGTPGFPAVYRVNILDGTSEKIISGWNPVIRWWASPSGEVQMGEGFKGRRQLLYARRSDDGSWYTVSDRDYFDGPALSVLMIEPGGATALVLSAHAGDKRDLWRMDIKTGDMLTRLAAHPQFDMSAALIDPVTDLTIGASYVAEGDVNIVWLAERKQELQSFERQLGTNDLRIVSASRDGRRVLLRSDETYRPPVYTIFDREEKSFTRLPFDAGIETLPKPVSSGVYMPVKGMKAPMHAILSVPQSGLTGKAVVLVHGGPVSRAATQFQPLVSWLVAHGYSVLQPNFRGSSGYGETWRRAGYGEWGRRMQEDVRTAAEWLVDQGISSAGQMCVMGGSFGGYAALLSSIRDDDLFACAISLNGVSSLPYLIDFLNKNRFHMLTIPRIKEHLSERVLMRRSPLNRVDLVRTPVLLLHATHDTNVPFYHSTLMADALADHSKEYEFIVLKGAEHVLYNEADKRTYLSASLQFLDKYLKQRPLH</sequence>
<feature type="domain" description="Peptidase S9 prolyl oligopeptidase catalytic" evidence="2">
    <location>
        <begin position="431"/>
        <end position="639"/>
    </location>
</feature>
<evidence type="ECO:0000313" key="4">
    <source>
        <dbReference type="Proteomes" id="UP001595444"/>
    </source>
</evidence>
<reference evidence="4" key="1">
    <citation type="journal article" date="2019" name="Int. J. Syst. Evol. Microbiol.">
        <title>The Global Catalogue of Microorganisms (GCM) 10K type strain sequencing project: providing services to taxonomists for standard genome sequencing and annotation.</title>
        <authorList>
            <consortium name="The Broad Institute Genomics Platform"/>
            <consortium name="The Broad Institute Genome Sequencing Center for Infectious Disease"/>
            <person name="Wu L."/>
            <person name="Ma J."/>
        </authorList>
    </citation>
    <scope>NUCLEOTIDE SEQUENCE [LARGE SCALE GENOMIC DNA]</scope>
    <source>
        <strain evidence="4">KCTC 62164</strain>
    </source>
</reference>
<dbReference type="EC" id="3.4.-.-" evidence="3"/>
<comment type="caution">
    <text evidence="3">The sequence shown here is derived from an EMBL/GenBank/DDBJ whole genome shotgun (WGS) entry which is preliminary data.</text>
</comment>
<name>A0ABV7D742_9PROT</name>
<dbReference type="Pfam" id="PF00326">
    <property type="entry name" value="Peptidase_S9"/>
    <property type="match status" value="1"/>
</dbReference>
<accession>A0ABV7D742</accession>
<dbReference type="GO" id="GO:0016787">
    <property type="term" value="F:hydrolase activity"/>
    <property type="evidence" value="ECO:0007669"/>
    <property type="project" value="UniProtKB-KW"/>
</dbReference>
<dbReference type="InterPro" id="IPR029058">
    <property type="entry name" value="AB_hydrolase_fold"/>
</dbReference>
<dbReference type="EMBL" id="JBHRSL010000010">
    <property type="protein sequence ID" value="MFC3052485.1"/>
    <property type="molecule type" value="Genomic_DNA"/>
</dbReference>
<keyword evidence="4" id="KW-1185">Reference proteome</keyword>
<dbReference type="InterPro" id="IPR002470">
    <property type="entry name" value="Peptidase_S9A"/>
</dbReference>
<evidence type="ECO:0000313" key="3">
    <source>
        <dbReference type="EMBL" id="MFC3052485.1"/>
    </source>
</evidence>
<dbReference type="SUPFAM" id="SSF53474">
    <property type="entry name" value="alpha/beta-Hydrolases"/>
    <property type="match status" value="1"/>
</dbReference>
<keyword evidence="1 3" id="KW-0378">Hydrolase</keyword>
<organism evidence="3 4">
    <name type="scientific">Kordiimonas pumila</name>
    <dbReference type="NCBI Taxonomy" id="2161677"/>
    <lineage>
        <taxon>Bacteria</taxon>
        <taxon>Pseudomonadati</taxon>
        <taxon>Pseudomonadota</taxon>
        <taxon>Alphaproteobacteria</taxon>
        <taxon>Kordiimonadales</taxon>
        <taxon>Kordiimonadaceae</taxon>
        <taxon>Kordiimonas</taxon>
    </lineage>
</organism>
<gene>
    <name evidence="3" type="ORF">ACFOKA_11285</name>
</gene>
<proteinExistence type="predicted"/>
<dbReference type="Proteomes" id="UP001595444">
    <property type="component" value="Unassembled WGS sequence"/>
</dbReference>
<evidence type="ECO:0000259" key="2">
    <source>
        <dbReference type="Pfam" id="PF00326"/>
    </source>
</evidence>
<dbReference type="PANTHER" id="PTHR42776:SF27">
    <property type="entry name" value="DIPEPTIDYL PEPTIDASE FAMILY MEMBER 6"/>
    <property type="match status" value="1"/>
</dbReference>
<dbReference type="RefSeq" id="WP_194213853.1">
    <property type="nucleotide sequence ID" value="NZ_CP061205.1"/>
</dbReference>
<dbReference type="InterPro" id="IPR001375">
    <property type="entry name" value="Peptidase_S9_cat"/>
</dbReference>
<dbReference type="PANTHER" id="PTHR42776">
    <property type="entry name" value="SERINE PEPTIDASE S9 FAMILY MEMBER"/>
    <property type="match status" value="1"/>
</dbReference>
<dbReference type="Gene3D" id="3.40.50.1820">
    <property type="entry name" value="alpha/beta hydrolase"/>
    <property type="match status" value="1"/>
</dbReference>